<evidence type="ECO:0000256" key="9">
    <source>
        <dbReference type="RuleBase" id="RU000644"/>
    </source>
</evidence>
<comment type="function">
    <text evidence="8 9">One of the essential components for the initiation of protein synthesis. Protects formylmethionyl-tRNA from spontaneous hydrolysis and promotes its binding to the 30S ribosomal subunits. Also involved in the hydrolysis of GTP during the formation of the 70S ribosomal complex.</text>
</comment>
<evidence type="ECO:0000256" key="10">
    <source>
        <dbReference type="SAM" id="MobiDB-lite"/>
    </source>
</evidence>
<dbReference type="InterPro" id="IPR009000">
    <property type="entry name" value="Transl_B-barrel_sf"/>
</dbReference>
<feature type="binding site" evidence="8">
    <location>
        <begin position="461"/>
        <end position="464"/>
    </location>
    <ligand>
        <name>GTP</name>
        <dbReference type="ChEBI" id="CHEBI:37565"/>
    </ligand>
</feature>
<dbReference type="GO" id="GO:0003743">
    <property type="term" value="F:translation initiation factor activity"/>
    <property type="evidence" value="ECO:0007669"/>
    <property type="project" value="UniProtKB-KW"/>
</dbReference>
<dbReference type="PANTHER" id="PTHR43381:SF5">
    <property type="entry name" value="TR-TYPE G DOMAIN-CONTAINING PROTEIN"/>
    <property type="match status" value="1"/>
</dbReference>
<dbReference type="Gene3D" id="3.40.50.10050">
    <property type="entry name" value="Translation initiation factor IF- 2, domain 3"/>
    <property type="match status" value="1"/>
</dbReference>
<evidence type="ECO:0000256" key="5">
    <source>
        <dbReference type="ARBA" id="ARBA00022741"/>
    </source>
</evidence>
<dbReference type="Pfam" id="PF11987">
    <property type="entry name" value="IF-2"/>
    <property type="match status" value="1"/>
</dbReference>
<dbReference type="NCBIfam" id="TIGR00487">
    <property type="entry name" value="IF-2"/>
    <property type="match status" value="1"/>
</dbReference>
<dbReference type="SUPFAM" id="SSF52156">
    <property type="entry name" value="Initiation factor IF2/eIF5b, domain 3"/>
    <property type="match status" value="1"/>
</dbReference>
<gene>
    <name evidence="8 12" type="primary">infB</name>
    <name evidence="12" type="ORF">ACFPDQ_07950</name>
</gene>
<evidence type="ECO:0000256" key="1">
    <source>
        <dbReference type="ARBA" id="ARBA00007733"/>
    </source>
</evidence>
<evidence type="ECO:0000256" key="7">
    <source>
        <dbReference type="ARBA" id="ARBA00023134"/>
    </source>
</evidence>
<dbReference type="Pfam" id="PF04760">
    <property type="entry name" value="IF2_N"/>
    <property type="match status" value="2"/>
</dbReference>
<evidence type="ECO:0000256" key="3">
    <source>
        <dbReference type="ARBA" id="ARBA00022490"/>
    </source>
</evidence>
<proteinExistence type="inferred from homology"/>
<dbReference type="InterPro" id="IPR036925">
    <property type="entry name" value="TIF_IF2_dom3_sf"/>
</dbReference>
<dbReference type="CDD" id="cd01887">
    <property type="entry name" value="IF2_eIF5B"/>
    <property type="match status" value="1"/>
</dbReference>
<feature type="binding site" evidence="8">
    <location>
        <begin position="407"/>
        <end position="411"/>
    </location>
    <ligand>
        <name>GTP</name>
        <dbReference type="ChEBI" id="CHEBI:37565"/>
    </ligand>
</feature>
<dbReference type="Gene3D" id="3.40.50.300">
    <property type="entry name" value="P-loop containing nucleotide triphosphate hydrolases"/>
    <property type="match status" value="1"/>
</dbReference>
<keyword evidence="7 8" id="KW-0342">GTP-binding</keyword>
<feature type="compositionally biased region" description="Basic and acidic residues" evidence="10">
    <location>
        <begin position="95"/>
        <end position="126"/>
    </location>
</feature>
<feature type="compositionally biased region" description="Basic and acidic residues" evidence="10">
    <location>
        <begin position="200"/>
        <end position="209"/>
    </location>
</feature>
<evidence type="ECO:0000256" key="4">
    <source>
        <dbReference type="ARBA" id="ARBA00022540"/>
    </source>
</evidence>
<sequence>MANITVGQLAKQIKKDEDALLKQLSSFGINKKGKDDTLTEDEMKTLLEKINSSKGSLTRKKVTKTVKLDGNHKINVSVKKKRRVAKLNIEKLDAEEKGRTGDQQEQEEVFKETSPELVAKTEKEELSGGGNVDASMIEQVPVKEKKVETSGFKITSMPEKVKVTEEKNEEGKDDENSSKKKVEKKKFSVEAAVSPTNTKYKREEEDGRKAKGAAVKKTSKAFKKASPKQLSQLAGDFDSFDEFGSKRNKHAHLKSKIKKQEFTKPVESEVKNIVIYEGITVSDLAQKMAVKGAEIVKLLFNMGVMATINQSLDQDTAILIVEELGHSYALHREDMLEETVTTVDRSSDEKVSRAPVVTIMGHVDHGKTSLLDYIRKARVVAGEAGGITQHIGAYSVETKKGSITFLDTPGHEAFTAMRARGAKSTDIVILVVAADDGVMPQTEEAIQHAKAAGVPIVVAVNKIDKPEADPDKVVGELAQRDVIPESWGGDVMFVNVSAKTGEGVNDLLDAVLLQSEVLELVAFGGGHAEGTVVESRLEKGRGPVATVLVQNGVLKQGDIILCGTEFGRVRAMNDDLGNKIMVAGPSTPVEVLGLSGVPAAGDEMTVIKDEKKAKEVAALRSQKQKEAKIAQEQSLKLSNMFSNMGKEGEQQSLKIILKGDVQGSVEAIRDSLLKLSTDEVKVDIISSGIGGITSSEVTLAVASTAVIFGFNVRADSAAKKLAEIDGVELRYYNVIYDLIDDVKKAMTGLLSPEMKEQIIGTAEVREVYRSSKFGSIAGCMVIEGVIKRSNPIRVLRDQVVIYEGSLESLKRFKDDASEVKKGMECGIGVKNYNDVRTGDQIEVYEVIEVAKEL</sequence>
<accession>A0ABV9TDY0</accession>
<dbReference type="Pfam" id="PF22042">
    <property type="entry name" value="EF-G_D2"/>
    <property type="match status" value="1"/>
</dbReference>
<evidence type="ECO:0000256" key="2">
    <source>
        <dbReference type="ARBA" id="ARBA00020675"/>
    </source>
</evidence>
<dbReference type="InterPro" id="IPR027417">
    <property type="entry name" value="P-loop_NTPase"/>
</dbReference>
<evidence type="ECO:0000256" key="8">
    <source>
        <dbReference type="HAMAP-Rule" id="MF_00100"/>
    </source>
</evidence>
<feature type="binding site" evidence="8">
    <location>
        <begin position="361"/>
        <end position="368"/>
    </location>
    <ligand>
        <name>GTP</name>
        <dbReference type="ChEBI" id="CHEBI:37565"/>
    </ligand>
</feature>
<reference evidence="13" key="1">
    <citation type="journal article" date="2019" name="Int. J. Syst. Evol. Microbiol.">
        <title>The Global Catalogue of Microorganisms (GCM) 10K type strain sequencing project: providing services to taxonomists for standard genome sequencing and annotation.</title>
        <authorList>
            <consortium name="The Broad Institute Genomics Platform"/>
            <consortium name="The Broad Institute Genome Sequencing Center for Infectious Disease"/>
            <person name="Wu L."/>
            <person name="Ma J."/>
        </authorList>
    </citation>
    <scope>NUCLEOTIDE SEQUENCE [LARGE SCALE GENOMIC DNA]</scope>
    <source>
        <strain evidence="13">CGMCC 1.13718</strain>
    </source>
</reference>
<feature type="domain" description="Tr-type G" evidence="11">
    <location>
        <begin position="352"/>
        <end position="519"/>
    </location>
</feature>
<dbReference type="SUPFAM" id="SSF46955">
    <property type="entry name" value="Putative DNA-binding domain"/>
    <property type="match status" value="1"/>
</dbReference>
<keyword evidence="5 8" id="KW-0547">Nucleotide-binding</keyword>
<evidence type="ECO:0000256" key="6">
    <source>
        <dbReference type="ARBA" id="ARBA00022917"/>
    </source>
</evidence>
<dbReference type="InterPro" id="IPR000795">
    <property type="entry name" value="T_Tr_GTP-bd_dom"/>
</dbReference>
<dbReference type="Gene3D" id="2.40.30.10">
    <property type="entry name" value="Translation factors"/>
    <property type="match status" value="2"/>
</dbReference>
<comment type="caution">
    <text evidence="12">The sequence shown here is derived from an EMBL/GenBank/DDBJ whole genome shotgun (WGS) entry which is preliminary data.</text>
</comment>
<keyword evidence="4 8" id="KW-0396">Initiation factor</keyword>
<dbReference type="InterPro" id="IPR006847">
    <property type="entry name" value="IF2_N"/>
</dbReference>
<dbReference type="NCBIfam" id="TIGR00231">
    <property type="entry name" value="small_GTP"/>
    <property type="match status" value="1"/>
</dbReference>
<dbReference type="InterPro" id="IPR005225">
    <property type="entry name" value="Small_GTP-bd"/>
</dbReference>
<dbReference type="SUPFAM" id="SSF50447">
    <property type="entry name" value="Translation proteins"/>
    <property type="match status" value="2"/>
</dbReference>
<dbReference type="HAMAP" id="MF_00100_B">
    <property type="entry name" value="IF_2_B"/>
    <property type="match status" value="1"/>
</dbReference>
<organism evidence="12 13">
    <name type="scientific">Pseudofrancisella aestuarii</name>
    <dbReference type="NCBI Taxonomy" id="2670347"/>
    <lineage>
        <taxon>Bacteria</taxon>
        <taxon>Pseudomonadati</taxon>
        <taxon>Pseudomonadota</taxon>
        <taxon>Gammaproteobacteria</taxon>
        <taxon>Thiotrichales</taxon>
        <taxon>Francisellaceae</taxon>
        <taxon>Pseudofrancisella</taxon>
    </lineage>
</organism>
<evidence type="ECO:0000313" key="12">
    <source>
        <dbReference type="EMBL" id="MFC4892982.1"/>
    </source>
</evidence>
<name>A0ABV9TDY0_9GAMM</name>
<feature type="region of interest" description="Disordered" evidence="10">
    <location>
        <begin position="193"/>
        <end position="212"/>
    </location>
</feature>
<evidence type="ECO:0000313" key="13">
    <source>
        <dbReference type="Proteomes" id="UP001595926"/>
    </source>
</evidence>
<keyword evidence="13" id="KW-1185">Reference proteome</keyword>
<dbReference type="EMBL" id="JBHSJH010000003">
    <property type="protein sequence ID" value="MFC4892982.1"/>
    <property type="molecule type" value="Genomic_DNA"/>
</dbReference>
<evidence type="ECO:0000259" key="11">
    <source>
        <dbReference type="PROSITE" id="PS51722"/>
    </source>
</evidence>
<dbReference type="PROSITE" id="PS01176">
    <property type="entry name" value="IF2"/>
    <property type="match status" value="1"/>
</dbReference>
<dbReference type="Gene3D" id="3.30.56.50">
    <property type="entry name" value="Putative DNA-binding domain, N-terminal subdomain of bacterial translation initiation factor IF2"/>
    <property type="match status" value="1"/>
</dbReference>
<feature type="region of interest" description="G-domain" evidence="8">
    <location>
        <begin position="355"/>
        <end position="503"/>
    </location>
</feature>
<dbReference type="CDD" id="cd03692">
    <property type="entry name" value="mtIF2_IVc"/>
    <property type="match status" value="1"/>
</dbReference>
<dbReference type="InterPro" id="IPR009061">
    <property type="entry name" value="DNA-bd_dom_put_sf"/>
</dbReference>
<feature type="region of interest" description="Disordered" evidence="10">
    <location>
        <begin position="162"/>
        <end position="187"/>
    </location>
</feature>
<dbReference type="InterPro" id="IPR000178">
    <property type="entry name" value="TF_IF2_bacterial-like"/>
</dbReference>
<dbReference type="PROSITE" id="PS51722">
    <property type="entry name" value="G_TR_2"/>
    <property type="match status" value="1"/>
</dbReference>
<feature type="region of interest" description="Disordered" evidence="10">
    <location>
        <begin position="95"/>
        <end position="130"/>
    </location>
</feature>
<protein>
    <recommendedName>
        <fullName evidence="2 8">Translation initiation factor IF-2</fullName>
    </recommendedName>
</protein>
<comment type="similarity">
    <text evidence="1 8 9">Belongs to the TRAFAC class translation factor GTPase superfamily. Classic translation factor GTPase family. IF-2 subfamily.</text>
</comment>
<keyword evidence="6 8" id="KW-0648">Protein biosynthesis</keyword>
<dbReference type="InterPro" id="IPR023115">
    <property type="entry name" value="TIF_IF2_dom3"/>
</dbReference>
<dbReference type="InterPro" id="IPR053905">
    <property type="entry name" value="EF-G-like_DII"/>
</dbReference>
<comment type="subcellular location">
    <subcellularLocation>
        <location evidence="8">Cytoplasm</location>
    </subcellularLocation>
</comment>
<dbReference type="RefSeq" id="WP_119331022.1">
    <property type="nucleotide sequence ID" value="NZ_JBHSJH010000003.1"/>
</dbReference>
<dbReference type="InterPro" id="IPR044145">
    <property type="entry name" value="IF2_II"/>
</dbReference>
<dbReference type="Pfam" id="PF00009">
    <property type="entry name" value="GTP_EFTU"/>
    <property type="match status" value="1"/>
</dbReference>
<dbReference type="CDD" id="cd03702">
    <property type="entry name" value="IF2_mtIF2_II"/>
    <property type="match status" value="1"/>
</dbReference>
<dbReference type="Proteomes" id="UP001595926">
    <property type="component" value="Unassembled WGS sequence"/>
</dbReference>
<keyword evidence="3 8" id="KW-0963">Cytoplasm</keyword>
<dbReference type="SUPFAM" id="SSF52540">
    <property type="entry name" value="P-loop containing nucleoside triphosphate hydrolases"/>
    <property type="match status" value="1"/>
</dbReference>
<dbReference type="PANTHER" id="PTHR43381">
    <property type="entry name" value="TRANSLATION INITIATION FACTOR IF-2-RELATED"/>
    <property type="match status" value="1"/>
</dbReference>
<dbReference type="InterPro" id="IPR015760">
    <property type="entry name" value="TIF_IF2"/>
</dbReference>